<evidence type="ECO:0000256" key="1">
    <source>
        <dbReference type="SAM" id="MobiDB-lite"/>
    </source>
</evidence>
<accession>A0A8J2VFI8</accession>
<evidence type="ECO:0000313" key="3">
    <source>
        <dbReference type="Proteomes" id="UP000625210"/>
    </source>
</evidence>
<organism evidence="2 3">
    <name type="scientific">Marinithermofilum abyssi</name>
    <dbReference type="NCBI Taxonomy" id="1571185"/>
    <lineage>
        <taxon>Bacteria</taxon>
        <taxon>Bacillati</taxon>
        <taxon>Bacillota</taxon>
        <taxon>Bacilli</taxon>
        <taxon>Bacillales</taxon>
        <taxon>Thermoactinomycetaceae</taxon>
        <taxon>Marinithermofilum</taxon>
    </lineage>
</organism>
<name>A0A8J2VFI8_9BACL</name>
<keyword evidence="3" id="KW-1185">Reference proteome</keyword>
<dbReference type="EMBL" id="BMHQ01000002">
    <property type="protein sequence ID" value="GGE09738.1"/>
    <property type="molecule type" value="Genomic_DNA"/>
</dbReference>
<protein>
    <submittedName>
        <fullName evidence="2">Uncharacterized protein</fullName>
    </submittedName>
</protein>
<dbReference type="Proteomes" id="UP000625210">
    <property type="component" value="Unassembled WGS sequence"/>
</dbReference>
<sequence length="67" mass="7762">MLKVEPSLYVEEIHQALQDKGFPCPEREKQEQDFLSQLFASKEGLPYPFPRTNRKKARGGGKKPNSW</sequence>
<proteinExistence type="predicted"/>
<evidence type="ECO:0000313" key="2">
    <source>
        <dbReference type="EMBL" id="GGE09738.1"/>
    </source>
</evidence>
<dbReference type="AlphaFoldDB" id="A0A8J2VFI8"/>
<reference evidence="2" key="1">
    <citation type="journal article" date="2014" name="Int. J. Syst. Evol. Microbiol.">
        <title>Complete genome sequence of Corynebacterium casei LMG S-19264T (=DSM 44701T), isolated from a smear-ripened cheese.</title>
        <authorList>
            <consortium name="US DOE Joint Genome Institute (JGI-PGF)"/>
            <person name="Walter F."/>
            <person name="Albersmeier A."/>
            <person name="Kalinowski J."/>
            <person name="Ruckert C."/>
        </authorList>
    </citation>
    <scope>NUCLEOTIDE SEQUENCE</scope>
    <source>
        <strain evidence="2">CGMCC 1.15179</strain>
    </source>
</reference>
<feature type="compositionally biased region" description="Basic residues" evidence="1">
    <location>
        <begin position="52"/>
        <end position="61"/>
    </location>
</feature>
<gene>
    <name evidence="2" type="ORF">GCM10011571_08790</name>
</gene>
<comment type="caution">
    <text evidence="2">The sequence shown here is derived from an EMBL/GenBank/DDBJ whole genome shotgun (WGS) entry which is preliminary data.</text>
</comment>
<feature type="region of interest" description="Disordered" evidence="1">
    <location>
        <begin position="44"/>
        <end position="67"/>
    </location>
</feature>
<reference evidence="2" key="2">
    <citation type="submission" date="2020-09" db="EMBL/GenBank/DDBJ databases">
        <authorList>
            <person name="Sun Q."/>
            <person name="Zhou Y."/>
        </authorList>
    </citation>
    <scope>NUCLEOTIDE SEQUENCE</scope>
    <source>
        <strain evidence="2">CGMCC 1.15179</strain>
    </source>
</reference>